<dbReference type="PATRIC" id="fig|1184267.3.peg.1577"/>
<feature type="signal peptide" evidence="1">
    <location>
        <begin position="1"/>
        <end position="20"/>
    </location>
</feature>
<evidence type="ECO:0000313" key="3">
    <source>
        <dbReference type="Proteomes" id="UP000012040"/>
    </source>
</evidence>
<keyword evidence="1" id="KW-0732">Signal</keyword>
<dbReference type="EMBL" id="CP003537">
    <property type="protein sequence ID" value="AGH95776.1"/>
    <property type="molecule type" value="Genomic_DNA"/>
</dbReference>
<dbReference type="STRING" id="1184267.A11Q_1560"/>
<dbReference type="RefSeq" id="WP_015470266.1">
    <property type="nucleotide sequence ID" value="NC_020813.1"/>
</dbReference>
<sequence>MLKMLLITTFFFFTAELTQAVPNGTDTGGGGYGAYVQPESRMYLYDLYEAQIHRSPYIHRPLQPRTDFTNAVTTALGHLSYIPHDLVAIKLEEIAQANELLAYVITRAITFHSWNDDSEPVLLLHDLRYHKITIPENVRLLASRYHKDITLSKTYTALLNPENLAALVLHEALYALTGDAVTTRHAVAYLFSKSAHQEKYKKLMQKVSLLRRSYAACDIYSKTPIKVVDAVNFVYKVKSSLCKISFYHSSEFFIPEDPDAGAAVLRRYVLRTEMMTAAGF</sequence>
<dbReference type="AlphaFoldDB" id="M4VCL2"/>
<keyword evidence="3" id="KW-1185">Reference proteome</keyword>
<gene>
    <name evidence="2" type="ORF">A11Q_1560</name>
</gene>
<name>M4VCL2_9BACT</name>
<evidence type="ECO:0000256" key="1">
    <source>
        <dbReference type="SAM" id="SignalP"/>
    </source>
</evidence>
<proteinExistence type="predicted"/>
<dbReference type="HOGENOM" id="CLU_992733_0_0_7"/>
<reference evidence="2 3" key="1">
    <citation type="journal article" date="2013" name="ISME J.">
        <title>By their genes ye shall know them: genomic signatures of predatory bacteria.</title>
        <authorList>
            <person name="Pasternak Z."/>
            <person name="Pietrokovski S."/>
            <person name="Rotem O."/>
            <person name="Gophna U."/>
            <person name="Lurie-Weinberger M.N."/>
            <person name="Jurkevitch E."/>
        </authorList>
    </citation>
    <scope>NUCLEOTIDE SEQUENCE [LARGE SCALE GENOMIC DNA]</scope>
    <source>
        <strain evidence="2 3">JSS</strain>
    </source>
</reference>
<evidence type="ECO:0008006" key="4">
    <source>
        <dbReference type="Google" id="ProtNLM"/>
    </source>
</evidence>
<organism evidence="2 3">
    <name type="scientific">Pseudobdellovibrio exovorus JSS</name>
    <dbReference type="NCBI Taxonomy" id="1184267"/>
    <lineage>
        <taxon>Bacteria</taxon>
        <taxon>Pseudomonadati</taxon>
        <taxon>Bdellovibrionota</taxon>
        <taxon>Bdellovibrionia</taxon>
        <taxon>Bdellovibrionales</taxon>
        <taxon>Pseudobdellovibrionaceae</taxon>
        <taxon>Pseudobdellovibrio</taxon>
    </lineage>
</organism>
<dbReference type="KEGG" id="bex:A11Q_1560"/>
<evidence type="ECO:0000313" key="2">
    <source>
        <dbReference type="EMBL" id="AGH95776.1"/>
    </source>
</evidence>
<feature type="chain" id="PRO_5004060149" description="Peptidase M48 domain-containing protein" evidence="1">
    <location>
        <begin position="21"/>
        <end position="280"/>
    </location>
</feature>
<dbReference type="Proteomes" id="UP000012040">
    <property type="component" value="Chromosome"/>
</dbReference>
<accession>M4VCL2</accession>
<protein>
    <recommendedName>
        <fullName evidence="4">Peptidase M48 domain-containing protein</fullName>
    </recommendedName>
</protein>